<proteinExistence type="predicted"/>
<dbReference type="AlphaFoldDB" id="X1SCQ7"/>
<comment type="caution">
    <text evidence="1">The sequence shown here is derived from an EMBL/GenBank/DDBJ whole genome shotgun (WGS) entry which is preliminary data.</text>
</comment>
<accession>X1SCQ7</accession>
<organism evidence="1">
    <name type="scientific">marine sediment metagenome</name>
    <dbReference type="NCBI Taxonomy" id="412755"/>
    <lineage>
        <taxon>unclassified sequences</taxon>
        <taxon>metagenomes</taxon>
        <taxon>ecological metagenomes</taxon>
    </lineage>
</organism>
<protein>
    <submittedName>
        <fullName evidence="1">Uncharacterized protein</fullName>
    </submittedName>
</protein>
<reference evidence="1" key="1">
    <citation type="journal article" date="2014" name="Front. Microbiol.">
        <title>High frequency of phylogenetically diverse reductive dehalogenase-homologous genes in deep subseafloor sedimentary metagenomes.</title>
        <authorList>
            <person name="Kawai M."/>
            <person name="Futagami T."/>
            <person name="Toyoda A."/>
            <person name="Takaki Y."/>
            <person name="Nishi S."/>
            <person name="Hori S."/>
            <person name="Arai W."/>
            <person name="Tsubouchi T."/>
            <person name="Morono Y."/>
            <person name="Uchiyama I."/>
            <person name="Ito T."/>
            <person name="Fujiyama A."/>
            <person name="Inagaki F."/>
            <person name="Takami H."/>
        </authorList>
    </citation>
    <scope>NUCLEOTIDE SEQUENCE</scope>
    <source>
        <strain evidence="1">Expedition CK06-06</strain>
    </source>
</reference>
<evidence type="ECO:0000313" key="1">
    <source>
        <dbReference type="EMBL" id="GAI90763.1"/>
    </source>
</evidence>
<dbReference type="EMBL" id="BARW01017731">
    <property type="protein sequence ID" value="GAI90763.1"/>
    <property type="molecule type" value="Genomic_DNA"/>
</dbReference>
<sequence length="184" mass="21156">MLQKQKSDSMAEKKLYDNLYKVIKANSGVISENDGTFTEILDLQIPRGYAARIRRVIFRDHGLLQQVDQVNFNTYMALVLDADDEETYQIPNFTIDHDVLCDAEHEYMRFEEDTTPNGISILQPKETVYDFDEGLDVVTVRNIRFNTQANGTETTATELQTRCIVYFTYEKVSADLYSKLLGIS</sequence>
<gene>
    <name evidence="1" type="ORF">S12H4_30557</name>
</gene>
<name>X1SCQ7_9ZZZZ</name>